<reference evidence="4" key="1">
    <citation type="journal article" date="2019" name="Int. J. Syst. Evol. Microbiol.">
        <title>The Global Catalogue of Microorganisms (GCM) 10K type strain sequencing project: providing services to taxonomists for standard genome sequencing and annotation.</title>
        <authorList>
            <consortium name="The Broad Institute Genomics Platform"/>
            <consortium name="The Broad Institute Genome Sequencing Center for Infectious Disease"/>
            <person name="Wu L."/>
            <person name="Ma J."/>
        </authorList>
    </citation>
    <scope>NUCLEOTIDE SEQUENCE [LARGE SCALE GENOMIC DNA]</scope>
    <source>
        <strain evidence="4">CGMCC 4.7283</strain>
    </source>
</reference>
<dbReference type="Gene3D" id="2.30.30.100">
    <property type="match status" value="1"/>
</dbReference>
<dbReference type="Pfam" id="PF14563">
    <property type="entry name" value="DUF4444"/>
    <property type="match status" value="1"/>
</dbReference>
<dbReference type="InterPro" id="IPR045864">
    <property type="entry name" value="aa-tRNA-synth_II/BPL/LPL"/>
</dbReference>
<organism evidence="3 4">
    <name type="scientific">Seohaeicola nanhaiensis</name>
    <dbReference type="NCBI Taxonomy" id="1387282"/>
    <lineage>
        <taxon>Bacteria</taxon>
        <taxon>Pseudomonadati</taxon>
        <taxon>Pseudomonadota</taxon>
        <taxon>Alphaproteobacteria</taxon>
        <taxon>Rhodobacterales</taxon>
        <taxon>Roseobacteraceae</taxon>
        <taxon>Seohaeicola</taxon>
    </lineage>
</organism>
<dbReference type="Gene3D" id="3.30.930.10">
    <property type="entry name" value="Bira Bifunctional Protein, Domain 2"/>
    <property type="match status" value="1"/>
</dbReference>
<keyword evidence="4" id="KW-1185">Reference proteome</keyword>
<name>A0ABV9KJI4_9RHOB</name>
<evidence type="ECO:0000313" key="3">
    <source>
        <dbReference type="EMBL" id="MFC4670138.1"/>
    </source>
</evidence>
<dbReference type="Proteomes" id="UP001595973">
    <property type="component" value="Unassembled WGS sequence"/>
</dbReference>
<dbReference type="SUPFAM" id="SSF55681">
    <property type="entry name" value="Class II aaRS and biotin synthetases"/>
    <property type="match status" value="1"/>
</dbReference>
<protein>
    <submittedName>
        <fullName evidence="3">DUF4444 domain-containing protein</fullName>
    </submittedName>
</protein>
<evidence type="ECO:0000313" key="4">
    <source>
        <dbReference type="Proteomes" id="UP001595973"/>
    </source>
</evidence>
<evidence type="ECO:0000259" key="2">
    <source>
        <dbReference type="Pfam" id="PF16917"/>
    </source>
</evidence>
<dbReference type="RefSeq" id="WP_380718823.1">
    <property type="nucleotide sequence ID" value="NZ_JBHSGI010000024.1"/>
</dbReference>
<sequence>MSEPQFPPLLTGLDAEGRDPFVLACEMAEAGCDAGTVVHSVQADRLRAAVIFAPEVPLAEAAAMLVVCGVGLQNALGALAPPEVAVHLQWDGRVRVNGGSCGALTLFANTLNPDEIPGWLVVGVDLALIRLVEAPGDTPDVTSLYDEGCAEIDPVGLLEAYARHMLVWLNRWSDEGNRPLHAEWSGLVWGVNEAAEVAGRAGTFMGTDERFGMLLRDGDTTHLVPLAALVEEGP</sequence>
<accession>A0ABV9KJI4</accession>
<gene>
    <name evidence="3" type="ORF">ACFO5X_16360</name>
</gene>
<evidence type="ECO:0000259" key="1">
    <source>
        <dbReference type="Pfam" id="PF14563"/>
    </source>
</evidence>
<proteinExistence type="predicted"/>
<comment type="caution">
    <text evidence="3">The sequence shown here is derived from an EMBL/GenBank/DDBJ whole genome shotgun (WGS) entry which is preliminary data.</text>
</comment>
<dbReference type="InterPro" id="IPR028044">
    <property type="entry name" value="DUF4444"/>
</dbReference>
<feature type="domain" description="BPL/LPL catalytic" evidence="2">
    <location>
        <begin position="6"/>
        <end position="185"/>
    </location>
</feature>
<dbReference type="EMBL" id="JBHSGI010000024">
    <property type="protein sequence ID" value="MFC4670138.1"/>
    <property type="molecule type" value="Genomic_DNA"/>
</dbReference>
<dbReference type="Pfam" id="PF16917">
    <property type="entry name" value="BPL_LplA_LipB_2"/>
    <property type="match status" value="1"/>
</dbReference>
<dbReference type="InterPro" id="IPR004143">
    <property type="entry name" value="BPL_LPL_catalytic"/>
</dbReference>
<feature type="domain" description="DUF4444" evidence="1">
    <location>
        <begin position="193"/>
        <end position="232"/>
    </location>
</feature>